<gene>
    <name evidence="3" type="ORF">PR002_g7200</name>
</gene>
<evidence type="ECO:0000256" key="2">
    <source>
        <dbReference type="SAM" id="Phobius"/>
    </source>
</evidence>
<evidence type="ECO:0000313" key="4">
    <source>
        <dbReference type="Proteomes" id="UP000435112"/>
    </source>
</evidence>
<reference evidence="3 4" key="1">
    <citation type="submission" date="2018-09" db="EMBL/GenBank/DDBJ databases">
        <title>Genomic investigation of the strawberry pathogen Phytophthora fragariae indicates pathogenicity is determined by transcriptional variation in three key races.</title>
        <authorList>
            <person name="Adams T.M."/>
            <person name="Armitage A.D."/>
            <person name="Sobczyk M.K."/>
            <person name="Bates H.J."/>
            <person name="Dunwell J.M."/>
            <person name="Nellist C.F."/>
            <person name="Harrison R.J."/>
        </authorList>
    </citation>
    <scope>NUCLEOTIDE SEQUENCE [LARGE SCALE GENOMIC DNA]</scope>
    <source>
        <strain evidence="3 4">SCRP324</strain>
    </source>
</reference>
<dbReference type="Proteomes" id="UP000435112">
    <property type="component" value="Unassembled WGS sequence"/>
</dbReference>
<evidence type="ECO:0000256" key="1">
    <source>
        <dbReference type="SAM" id="MobiDB-lite"/>
    </source>
</evidence>
<accession>A0A6A3MSU4</accession>
<feature type="transmembrane region" description="Helical" evidence="2">
    <location>
        <begin position="38"/>
        <end position="56"/>
    </location>
</feature>
<feature type="region of interest" description="Disordered" evidence="1">
    <location>
        <begin position="84"/>
        <end position="115"/>
    </location>
</feature>
<keyword evidence="2" id="KW-0472">Membrane</keyword>
<sequence length="194" mass="21076">MPMAFYTIVEYVLLGETGVALAVLVFNLANYYFGWTRWGAPGSVLFVTVGVITHIWRCGSGEAELRRLSPTTIVLEGLKEMRGRAAARERSEDENLRRPRGSPDVAPASRADDTVEVRVEVDESPSRAPAAISTELRATEDRSAQLRLELAQHLDVRRGRRTDSRGGCPMPGQDGVVPGDRVVGSEGVSGGSRP</sequence>
<comment type="caution">
    <text evidence="3">The sequence shown here is derived from an EMBL/GenBank/DDBJ whole genome shotgun (WGS) entry which is preliminary data.</text>
</comment>
<feature type="compositionally biased region" description="Basic and acidic residues" evidence="1">
    <location>
        <begin position="84"/>
        <end position="97"/>
    </location>
</feature>
<feature type="region of interest" description="Disordered" evidence="1">
    <location>
        <begin position="154"/>
        <end position="194"/>
    </location>
</feature>
<keyword evidence="2" id="KW-0812">Transmembrane</keyword>
<dbReference type="EMBL" id="QXFU01000339">
    <property type="protein sequence ID" value="KAE9036200.1"/>
    <property type="molecule type" value="Genomic_DNA"/>
</dbReference>
<name>A0A6A3MSU4_9STRA</name>
<feature type="compositionally biased region" description="Basic and acidic residues" evidence="1">
    <location>
        <begin position="154"/>
        <end position="164"/>
    </location>
</feature>
<proteinExistence type="predicted"/>
<protein>
    <submittedName>
        <fullName evidence="3">Uncharacterized protein</fullName>
    </submittedName>
</protein>
<evidence type="ECO:0000313" key="3">
    <source>
        <dbReference type="EMBL" id="KAE9036200.1"/>
    </source>
</evidence>
<dbReference type="AlphaFoldDB" id="A0A6A3MSU4"/>
<dbReference type="OrthoDB" id="10483128at2759"/>
<keyword evidence="2" id="KW-1133">Transmembrane helix</keyword>
<feature type="transmembrane region" description="Helical" evidence="2">
    <location>
        <begin position="12"/>
        <end position="32"/>
    </location>
</feature>
<organism evidence="3 4">
    <name type="scientific">Phytophthora rubi</name>
    <dbReference type="NCBI Taxonomy" id="129364"/>
    <lineage>
        <taxon>Eukaryota</taxon>
        <taxon>Sar</taxon>
        <taxon>Stramenopiles</taxon>
        <taxon>Oomycota</taxon>
        <taxon>Peronosporomycetes</taxon>
        <taxon>Peronosporales</taxon>
        <taxon>Peronosporaceae</taxon>
        <taxon>Phytophthora</taxon>
    </lineage>
</organism>